<keyword evidence="3" id="KW-0378">Hydrolase</keyword>
<sequence length="438" mass="47323">MKRFAVAALAVLLMGATQADDEYQNLLARLHITSLRGGADGMNPKAPNFANFDEARVGRYTLPDPLRLANGTAVTTPDSWWTKRRPEIAAEFESEVYGRLPANIPAVRWEATGAEVPSNRAVQAVTTHFVGHVDNRSDPTRKVDIAMDLTLPAGRDKPVPVMIVLTWHGPWDNAPVPPGQGADWRDQVLAAGWGYAEYVPTTVQPDDPKKLNEGIIGLVNNGAPRPLDQWGALRAWAWGVSRVIDLLAADKRIDAHRIGVAGHSRYGKAALVAMAFEPRLAIGYISSSGAGGAKLLRRNYGEQLENLAGEGEHHWMAGNFVRYAGPLTANDLPVDAHELIALAAPRPLFLSAGIGDGTKPMEDGWTDQRGMFLATVAAGPVYRLLGASDLGTETMPPVGTEVTKGALAWRQHPFGHTMQPNWTAFLAFAKARLTAPLP</sequence>
<feature type="signal peptide" evidence="4">
    <location>
        <begin position="1"/>
        <end position="19"/>
    </location>
</feature>
<dbReference type="Pfam" id="PF22244">
    <property type="entry name" value="GCE_fung"/>
    <property type="match status" value="1"/>
</dbReference>
<dbReference type="SUPFAM" id="SSF53474">
    <property type="entry name" value="alpha/beta-Hydrolases"/>
    <property type="match status" value="1"/>
</dbReference>
<feature type="chain" id="PRO_5045706550" evidence="4">
    <location>
        <begin position="20"/>
        <end position="438"/>
    </location>
</feature>
<dbReference type="EMBL" id="BAAADD010000006">
    <property type="protein sequence ID" value="GAA0574390.1"/>
    <property type="molecule type" value="Genomic_DNA"/>
</dbReference>
<proteinExistence type="predicted"/>
<evidence type="ECO:0000313" key="7">
    <source>
        <dbReference type="Proteomes" id="UP001499951"/>
    </source>
</evidence>
<dbReference type="Gene3D" id="3.40.50.1820">
    <property type="entry name" value="alpha/beta hydrolase"/>
    <property type="match status" value="1"/>
</dbReference>
<dbReference type="Proteomes" id="UP001499951">
    <property type="component" value="Unassembled WGS sequence"/>
</dbReference>
<evidence type="ECO:0000256" key="2">
    <source>
        <dbReference type="ARBA" id="ARBA00022729"/>
    </source>
</evidence>
<evidence type="ECO:0000313" key="6">
    <source>
        <dbReference type="EMBL" id="GAA0574390.1"/>
    </source>
</evidence>
<reference evidence="7" key="1">
    <citation type="journal article" date="2019" name="Int. J. Syst. Evol. Microbiol.">
        <title>The Global Catalogue of Microorganisms (GCM) 10K type strain sequencing project: providing services to taxonomists for standard genome sequencing and annotation.</title>
        <authorList>
            <consortium name="The Broad Institute Genomics Platform"/>
            <consortium name="The Broad Institute Genome Sequencing Center for Infectious Disease"/>
            <person name="Wu L."/>
            <person name="Ma J."/>
        </authorList>
    </citation>
    <scope>NUCLEOTIDE SEQUENCE [LARGE SCALE GENOMIC DNA]</scope>
    <source>
        <strain evidence="7">JCM 15089</strain>
    </source>
</reference>
<evidence type="ECO:0000256" key="1">
    <source>
        <dbReference type="ARBA" id="ARBA00022487"/>
    </source>
</evidence>
<keyword evidence="2 4" id="KW-0732">Signal</keyword>
<accession>A0ABP3PYQ4</accession>
<comment type="caution">
    <text evidence="6">The sequence shown here is derived from an EMBL/GenBank/DDBJ whole genome shotgun (WGS) entry which is preliminary data.</text>
</comment>
<evidence type="ECO:0000256" key="4">
    <source>
        <dbReference type="SAM" id="SignalP"/>
    </source>
</evidence>
<evidence type="ECO:0000256" key="3">
    <source>
        <dbReference type="ARBA" id="ARBA00022801"/>
    </source>
</evidence>
<dbReference type="InterPro" id="IPR029058">
    <property type="entry name" value="AB_hydrolase_fold"/>
</dbReference>
<name>A0ABP3PYQ4_9PROT</name>
<feature type="domain" description="4-O-methyl-glucuronoyl methylesterase-like" evidence="5">
    <location>
        <begin position="229"/>
        <end position="386"/>
    </location>
</feature>
<gene>
    <name evidence="6" type="ORF">GCM10008942_23910</name>
</gene>
<keyword evidence="1" id="KW-0719">Serine esterase</keyword>
<keyword evidence="7" id="KW-1185">Reference proteome</keyword>
<organism evidence="6 7">
    <name type="scientific">Rhizomicrobium electricum</name>
    <dbReference type="NCBI Taxonomy" id="480070"/>
    <lineage>
        <taxon>Bacteria</taxon>
        <taxon>Pseudomonadati</taxon>
        <taxon>Pseudomonadota</taxon>
        <taxon>Alphaproteobacteria</taxon>
        <taxon>Micropepsales</taxon>
        <taxon>Micropepsaceae</taxon>
        <taxon>Rhizomicrobium</taxon>
    </lineage>
</organism>
<evidence type="ECO:0000259" key="5">
    <source>
        <dbReference type="Pfam" id="PF22244"/>
    </source>
</evidence>
<protein>
    <submittedName>
        <fullName evidence="6">Acetylxylan esterase</fullName>
    </submittedName>
</protein>
<dbReference type="RefSeq" id="WP_208393896.1">
    <property type="nucleotide sequence ID" value="NZ_BAAADD010000006.1"/>
</dbReference>
<dbReference type="InterPro" id="IPR054579">
    <property type="entry name" value="GCE-like_dom"/>
</dbReference>